<dbReference type="Proteomes" id="UP000436694">
    <property type="component" value="Unassembled WGS sequence"/>
</dbReference>
<evidence type="ECO:0000313" key="3">
    <source>
        <dbReference type="EMBL" id="MQY42473.1"/>
    </source>
</evidence>
<evidence type="ECO:0000256" key="1">
    <source>
        <dbReference type="SAM" id="Phobius"/>
    </source>
</evidence>
<evidence type="ECO:0000256" key="2">
    <source>
        <dbReference type="SAM" id="SignalP"/>
    </source>
</evidence>
<proteinExistence type="predicted"/>
<accession>A0A844AP87</accession>
<name>A0A844AP87_9RHOB</name>
<keyword evidence="4" id="KW-1185">Reference proteome</keyword>
<feature type="chain" id="PRO_5032999285" evidence="2">
    <location>
        <begin position="21"/>
        <end position="198"/>
    </location>
</feature>
<feature type="signal peptide" evidence="2">
    <location>
        <begin position="1"/>
        <end position="20"/>
    </location>
</feature>
<keyword evidence="1" id="KW-0812">Transmembrane</keyword>
<gene>
    <name evidence="3" type="ORF">GG681_07445</name>
</gene>
<keyword evidence="2" id="KW-0732">Signal</keyword>
<dbReference type="RefSeq" id="WP_153546660.1">
    <property type="nucleotide sequence ID" value="NZ_WIXK01000003.1"/>
</dbReference>
<reference evidence="3 4" key="1">
    <citation type="submission" date="2019-10" db="EMBL/GenBank/DDBJ databases">
        <title>Epibacterium sp. nov., isolated from seawater.</title>
        <authorList>
            <person name="Zhang X."/>
            <person name="Li N."/>
        </authorList>
    </citation>
    <scope>NUCLEOTIDE SEQUENCE [LARGE SCALE GENOMIC DNA]</scope>
    <source>
        <strain evidence="3 4">SM1969</strain>
    </source>
</reference>
<dbReference type="AlphaFoldDB" id="A0A844AP87"/>
<organism evidence="3 4">
    <name type="scientific">Tritonibacter aquimaris</name>
    <dbReference type="NCBI Taxonomy" id="2663379"/>
    <lineage>
        <taxon>Bacteria</taxon>
        <taxon>Pseudomonadati</taxon>
        <taxon>Pseudomonadota</taxon>
        <taxon>Alphaproteobacteria</taxon>
        <taxon>Rhodobacterales</taxon>
        <taxon>Paracoccaceae</taxon>
        <taxon>Tritonibacter</taxon>
    </lineage>
</organism>
<dbReference type="EMBL" id="WIXK01000003">
    <property type="protein sequence ID" value="MQY42473.1"/>
    <property type="molecule type" value="Genomic_DNA"/>
</dbReference>
<keyword evidence="1" id="KW-1133">Transmembrane helix</keyword>
<comment type="caution">
    <text evidence="3">The sequence shown here is derived from an EMBL/GenBank/DDBJ whole genome shotgun (WGS) entry which is preliminary data.</text>
</comment>
<protein>
    <submittedName>
        <fullName evidence="3">VPLPA-CTERM sorting domain-containing protein</fullName>
    </submittedName>
</protein>
<dbReference type="NCBIfam" id="TIGR03370">
    <property type="entry name" value="VPLPA-CTERM"/>
    <property type="match status" value="1"/>
</dbReference>
<keyword evidence="1" id="KW-0472">Membrane</keyword>
<evidence type="ECO:0000313" key="4">
    <source>
        <dbReference type="Proteomes" id="UP000436694"/>
    </source>
</evidence>
<dbReference type="InterPro" id="IPR022472">
    <property type="entry name" value="VPLPA-CTERM"/>
</dbReference>
<sequence length="198" mass="20362">MKQVLLATTFIVASAAAASAATFQFFTDAASFEAAAADVRAFNLTDPSTPLTITGDDVDLTGGILFDVIDQDDAADTVFSFDIPLIGFGADLDLRPVGAGSGIAVSITINGQTITLPEEISPFADGGFLGFITDTAFTELSFSEGSRASRPAETYLLANPVGAVESNSNVAPVPLPAGLPLMLAGLGAFGLLRRRKKA</sequence>
<feature type="transmembrane region" description="Helical" evidence="1">
    <location>
        <begin position="173"/>
        <end position="192"/>
    </location>
</feature>